<accession>A0A397IWI7</accession>
<protein>
    <recommendedName>
        <fullName evidence="1">BACK domain-containing protein</fullName>
    </recommendedName>
</protein>
<dbReference type="OrthoDB" id="2361824at2759"/>
<sequence>MYELMIVADELEFGELSVKLKNHLIESKDSWLRSHFTFVYNSIFKHKFKNLEPFCNNIIAKNQNVIFKSVEFTSLHEFVLLEILERDDLQMQESEIWNYVIK</sequence>
<dbReference type="Gene3D" id="1.25.40.420">
    <property type="match status" value="1"/>
</dbReference>
<reference evidence="2 3" key="1">
    <citation type="submission" date="2018-08" db="EMBL/GenBank/DDBJ databases">
        <title>Genome and evolution of the arbuscular mycorrhizal fungus Diversispora epigaea (formerly Glomus versiforme) and its bacterial endosymbionts.</title>
        <authorList>
            <person name="Sun X."/>
            <person name="Fei Z."/>
            <person name="Harrison M."/>
        </authorList>
    </citation>
    <scope>NUCLEOTIDE SEQUENCE [LARGE SCALE GENOMIC DNA]</scope>
    <source>
        <strain evidence="2 3">IT104</strain>
    </source>
</reference>
<proteinExistence type="predicted"/>
<dbReference type="InterPro" id="IPR011705">
    <property type="entry name" value="BACK"/>
</dbReference>
<dbReference type="EMBL" id="PQFF01000167">
    <property type="protein sequence ID" value="RHZ77444.1"/>
    <property type="molecule type" value="Genomic_DNA"/>
</dbReference>
<keyword evidence="3" id="KW-1185">Reference proteome</keyword>
<gene>
    <name evidence="2" type="ORF">Glove_177g81</name>
</gene>
<evidence type="ECO:0000313" key="3">
    <source>
        <dbReference type="Proteomes" id="UP000266861"/>
    </source>
</evidence>
<name>A0A397IWI7_9GLOM</name>
<evidence type="ECO:0000313" key="2">
    <source>
        <dbReference type="EMBL" id="RHZ77444.1"/>
    </source>
</evidence>
<dbReference type="Proteomes" id="UP000266861">
    <property type="component" value="Unassembled WGS sequence"/>
</dbReference>
<feature type="domain" description="BACK" evidence="1">
    <location>
        <begin position="45"/>
        <end position="102"/>
    </location>
</feature>
<dbReference type="AlphaFoldDB" id="A0A397IWI7"/>
<comment type="caution">
    <text evidence="2">The sequence shown here is derived from an EMBL/GenBank/DDBJ whole genome shotgun (WGS) entry which is preliminary data.</text>
</comment>
<evidence type="ECO:0000259" key="1">
    <source>
        <dbReference type="Pfam" id="PF07707"/>
    </source>
</evidence>
<organism evidence="2 3">
    <name type="scientific">Diversispora epigaea</name>
    <dbReference type="NCBI Taxonomy" id="1348612"/>
    <lineage>
        <taxon>Eukaryota</taxon>
        <taxon>Fungi</taxon>
        <taxon>Fungi incertae sedis</taxon>
        <taxon>Mucoromycota</taxon>
        <taxon>Glomeromycotina</taxon>
        <taxon>Glomeromycetes</taxon>
        <taxon>Diversisporales</taxon>
        <taxon>Diversisporaceae</taxon>
        <taxon>Diversispora</taxon>
    </lineage>
</organism>
<dbReference type="Pfam" id="PF07707">
    <property type="entry name" value="BACK"/>
    <property type="match status" value="1"/>
</dbReference>